<feature type="domain" description="Alpha-2-macroglobulin bait region" evidence="2">
    <location>
        <begin position="464"/>
        <end position="572"/>
    </location>
</feature>
<keyword evidence="4" id="KW-1185">Reference proteome</keyword>
<dbReference type="Gene3D" id="2.60.40.1940">
    <property type="match status" value="1"/>
</dbReference>
<dbReference type="Gene3D" id="2.60.40.1930">
    <property type="match status" value="3"/>
</dbReference>
<dbReference type="PANTHER" id="PTHR11412:SF81">
    <property type="entry name" value="COMPLEMENT C3"/>
    <property type="match status" value="1"/>
</dbReference>
<reference evidence="3 4" key="1">
    <citation type="submission" date="2021-06" db="EMBL/GenBank/DDBJ databases">
        <authorList>
            <person name="Palmer J.M."/>
        </authorList>
    </citation>
    <scope>NUCLEOTIDE SEQUENCE [LARGE SCALE GENOMIC DNA]</scope>
    <source>
        <strain evidence="3 4">CL_MEX2019</strain>
        <tissue evidence="3">Muscle</tissue>
    </source>
</reference>
<comment type="caution">
    <text evidence="3">The sequence shown here is derived from an EMBL/GenBank/DDBJ whole genome shotgun (WGS) entry which is preliminary data.</text>
</comment>
<dbReference type="InterPro" id="IPR002890">
    <property type="entry name" value="MG2"/>
</dbReference>
<dbReference type="InterPro" id="IPR011625">
    <property type="entry name" value="A2M_N_BRD"/>
</dbReference>
<dbReference type="Pfam" id="PF17791">
    <property type="entry name" value="MG3"/>
    <property type="match status" value="1"/>
</dbReference>
<keyword evidence="1" id="KW-0812">Transmembrane</keyword>
<organism evidence="3 4">
    <name type="scientific">Characodon lateralis</name>
    <dbReference type="NCBI Taxonomy" id="208331"/>
    <lineage>
        <taxon>Eukaryota</taxon>
        <taxon>Metazoa</taxon>
        <taxon>Chordata</taxon>
        <taxon>Craniata</taxon>
        <taxon>Vertebrata</taxon>
        <taxon>Euteleostomi</taxon>
        <taxon>Actinopterygii</taxon>
        <taxon>Neopterygii</taxon>
        <taxon>Teleostei</taxon>
        <taxon>Neoteleostei</taxon>
        <taxon>Acanthomorphata</taxon>
        <taxon>Ovalentaria</taxon>
        <taxon>Atherinomorphae</taxon>
        <taxon>Cyprinodontiformes</taxon>
        <taxon>Goodeidae</taxon>
        <taxon>Characodon</taxon>
    </lineage>
</organism>
<dbReference type="Pfam" id="PF01835">
    <property type="entry name" value="MG2"/>
    <property type="match status" value="1"/>
</dbReference>
<evidence type="ECO:0000313" key="3">
    <source>
        <dbReference type="EMBL" id="MED6267017.1"/>
    </source>
</evidence>
<accession>A0ABU7CVS4</accession>
<dbReference type="InterPro" id="IPR041555">
    <property type="entry name" value="MG3"/>
</dbReference>
<name>A0ABU7CVS4_9TELE</name>
<dbReference type="SMART" id="SM01359">
    <property type="entry name" value="A2M_N_2"/>
    <property type="match status" value="1"/>
</dbReference>
<evidence type="ECO:0000256" key="1">
    <source>
        <dbReference type="SAM" id="Phobius"/>
    </source>
</evidence>
<dbReference type="EMBL" id="JAHUTJ010008645">
    <property type="protein sequence ID" value="MED6267017.1"/>
    <property type="molecule type" value="Genomic_DNA"/>
</dbReference>
<dbReference type="InterPro" id="IPR013783">
    <property type="entry name" value="Ig-like_fold"/>
</dbReference>
<protein>
    <recommendedName>
        <fullName evidence="2">Alpha-2-macroglobulin bait region domain-containing protein</fullName>
    </recommendedName>
</protein>
<gene>
    <name evidence="3" type="ORF">CHARACLAT_007937</name>
</gene>
<proteinExistence type="predicted"/>
<feature type="transmembrane region" description="Helical" evidence="1">
    <location>
        <begin position="12"/>
        <end position="33"/>
    </location>
</feature>
<dbReference type="Pfam" id="PF07703">
    <property type="entry name" value="A2M_BRD"/>
    <property type="match status" value="1"/>
</dbReference>
<keyword evidence="1" id="KW-0472">Membrane</keyword>
<dbReference type="Pfam" id="PF17790">
    <property type="entry name" value="MG1"/>
    <property type="match status" value="1"/>
</dbReference>
<dbReference type="InterPro" id="IPR040839">
    <property type="entry name" value="MG4"/>
</dbReference>
<dbReference type="InterPro" id="IPR050473">
    <property type="entry name" value="A2M/Complement_sys"/>
</dbReference>
<sequence>MGSGRRMKGTQLWWFFISVAFISVISLTGGSPMKMMSAPNLLRVGRAENIFVECQDCPNDNNFTVSISVMSYPTKSKRLAYTSVNLTAANRFQNFGRVEIPEDFSRGPNKKQFVYLQAQFPDVKLEQVVLLSFHSGYIFIQTDKSLYTPNSKVLYRIFAMTPDMKPVQRDNMTQMEASIAIEFVTPEGIILSLDAVSLRSGIYSGDFQLAEVVSVGLWKIRARFHSKPQMSYSAEFEVKDYVLPSFEVKLMHRGSYFFLDNKELQIDIKATYMFGEGVEGTAYGVFGVVRQSQKTSFPNSLQRVPIENGEGVVTLRRQHITQMFENITDLLGSSIFVAVSVLTDNGSEMAEAELRDIYIVISPYIIQFTKTPKYFKPGLSFDFALEVLNPDGTPAQGVPVLIDKVDVAAITSANGMARFSINTVENTEPLKITVKTNNPRISAERQASASMTALPYTSTSNSYVHIGVTTAEVKLGDNLKVNINLNKQENAEKDITYLIQSKGQLIKHGHFRVKGQVMISILLTVTKEMLPSFRILAYYHLNDNEVVSDSVWVDVKDSCMGLVRHNEVAKEI</sequence>
<dbReference type="InterPro" id="IPR041425">
    <property type="entry name" value="C3/4/5_MG1"/>
</dbReference>
<keyword evidence="1" id="KW-1133">Transmembrane helix</keyword>
<dbReference type="Pfam" id="PF17789">
    <property type="entry name" value="MG4"/>
    <property type="match status" value="1"/>
</dbReference>
<dbReference type="Proteomes" id="UP001352852">
    <property type="component" value="Unassembled WGS sequence"/>
</dbReference>
<dbReference type="Gene3D" id="2.60.40.10">
    <property type="entry name" value="Immunoglobulins"/>
    <property type="match status" value="1"/>
</dbReference>
<evidence type="ECO:0000313" key="4">
    <source>
        <dbReference type="Proteomes" id="UP001352852"/>
    </source>
</evidence>
<evidence type="ECO:0000259" key="2">
    <source>
        <dbReference type="SMART" id="SM01359"/>
    </source>
</evidence>
<dbReference type="PANTHER" id="PTHR11412">
    <property type="entry name" value="MACROGLOBULIN / COMPLEMENT"/>
    <property type="match status" value="1"/>
</dbReference>